<comment type="caution">
    <text evidence="4">The sequence shown here is derived from an EMBL/GenBank/DDBJ whole genome shotgun (WGS) entry which is preliminary data.</text>
</comment>
<gene>
    <name evidence="4" type="ORF">DWV06_00365</name>
</gene>
<protein>
    <submittedName>
        <fullName evidence="4">TlpA family protein disulfide reductase</fullName>
    </submittedName>
</protein>
<organism evidence="4 5">
    <name type="scientific">Anaerosacchariphilus polymeriproducens</name>
    <dbReference type="NCBI Taxonomy" id="1812858"/>
    <lineage>
        <taxon>Bacteria</taxon>
        <taxon>Bacillati</taxon>
        <taxon>Bacillota</taxon>
        <taxon>Clostridia</taxon>
        <taxon>Lachnospirales</taxon>
        <taxon>Lachnospiraceae</taxon>
        <taxon>Anaerosacchariphilus</taxon>
    </lineage>
</organism>
<dbReference type="GO" id="GO:0016491">
    <property type="term" value="F:oxidoreductase activity"/>
    <property type="evidence" value="ECO:0007669"/>
    <property type="project" value="InterPro"/>
</dbReference>
<evidence type="ECO:0000256" key="1">
    <source>
        <dbReference type="SAM" id="MobiDB-lite"/>
    </source>
</evidence>
<proteinExistence type="predicted"/>
<keyword evidence="2" id="KW-0732">Signal</keyword>
<dbReference type="InterPro" id="IPR000866">
    <property type="entry name" value="AhpC/TSA"/>
</dbReference>
<sequence>MKKNKKLIILLASLLLLAGCGSKTSNQPAKSTTTNESTKNTGENAFPTFEANDFEGNAVDNSLFSKNAVTVVNFWFNGCDPCVEELPKLNALNEKLKKKGAELIGINVEAGNGETVLKESKKILEKQGATYRNLYFSNKSSLLEYSSKLEGFPTTFLIDRNGNIVGDPILGSIDDEDSLKKVNQRIDEIIAKDKTK</sequence>
<dbReference type="PROSITE" id="PS51352">
    <property type="entry name" value="THIOREDOXIN_2"/>
    <property type="match status" value="1"/>
</dbReference>
<evidence type="ECO:0000313" key="5">
    <source>
        <dbReference type="Proteomes" id="UP000255036"/>
    </source>
</evidence>
<feature type="region of interest" description="Disordered" evidence="1">
    <location>
        <begin position="23"/>
        <end position="45"/>
    </location>
</feature>
<dbReference type="EMBL" id="QRCT01000003">
    <property type="protein sequence ID" value="RDU25212.1"/>
    <property type="molecule type" value="Genomic_DNA"/>
</dbReference>
<dbReference type="AlphaFoldDB" id="A0A371B0D9"/>
<feature type="signal peptide" evidence="2">
    <location>
        <begin position="1"/>
        <end position="18"/>
    </location>
</feature>
<dbReference type="PANTHER" id="PTHR42852">
    <property type="entry name" value="THIOL:DISULFIDE INTERCHANGE PROTEIN DSBE"/>
    <property type="match status" value="1"/>
</dbReference>
<dbReference type="RefSeq" id="WP_115480198.1">
    <property type="nucleotide sequence ID" value="NZ_QRCT01000003.1"/>
</dbReference>
<evidence type="ECO:0000313" key="4">
    <source>
        <dbReference type="EMBL" id="RDU25212.1"/>
    </source>
</evidence>
<dbReference type="InterPro" id="IPR050553">
    <property type="entry name" value="Thioredoxin_ResA/DsbE_sf"/>
</dbReference>
<feature type="chain" id="PRO_5038524367" evidence="2">
    <location>
        <begin position="19"/>
        <end position="196"/>
    </location>
</feature>
<dbReference type="Gene3D" id="3.40.30.10">
    <property type="entry name" value="Glutaredoxin"/>
    <property type="match status" value="1"/>
</dbReference>
<dbReference type="InterPro" id="IPR013766">
    <property type="entry name" value="Thioredoxin_domain"/>
</dbReference>
<dbReference type="Pfam" id="PF00578">
    <property type="entry name" value="AhpC-TSA"/>
    <property type="match status" value="1"/>
</dbReference>
<dbReference type="SUPFAM" id="SSF52833">
    <property type="entry name" value="Thioredoxin-like"/>
    <property type="match status" value="1"/>
</dbReference>
<name>A0A371B0D9_9FIRM</name>
<dbReference type="PROSITE" id="PS51257">
    <property type="entry name" value="PROKAR_LIPOPROTEIN"/>
    <property type="match status" value="1"/>
</dbReference>
<dbReference type="Proteomes" id="UP000255036">
    <property type="component" value="Unassembled WGS sequence"/>
</dbReference>
<evidence type="ECO:0000259" key="3">
    <source>
        <dbReference type="PROSITE" id="PS51352"/>
    </source>
</evidence>
<dbReference type="OrthoDB" id="9809733at2"/>
<dbReference type="InterPro" id="IPR036249">
    <property type="entry name" value="Thioredoxin-like_sf"/>
</dbReference>
<keyword evidence="5" id="KW-1185">Reference proteome</keyword>
<reference evidence="4 5" key="1">
    <citation type="submission" date="2018-07" db="EMBL/GenBank/DDBJ databases">
        <title>Anaerosacharophilus polymeroproducens gen. nov. sp. nov., an anaerobic bacterium isolated from salt field.</title>
        <authorList>
            <person name="Kim W."/>
            <person name="Yang S.-H."/>
            <person name="Oh J."/>
            <person name="Lee J.-H."/>
            <person name="Kwon K.K."/>
        </authorList>
    </citation>
    <scope>NUCLEOTIDE SEQUENCE [LARGE SCALE GENOMIC DNA]</scope>
    <source>
        <strain evidence="4 5">MCWD5</strain>
    </source>
</reference>
<dbReference type="GO" id="GO:0016209">
    <property type="term" value="F:antioxidant activity"/>
    <property type="evidence" value="ECO:0007669"/>
    <property type="project" value="InterPro"/>
</dbReference>
<evidence type="ECO:0000256" key="2">
    <source>
        <dbReference type="SAM" id="SignalP"/>
    </source>
</evidence>
<feature type="domain" description="Thioredoxin" evidence="3">
    <location>
        <begin position="40"/>
        <end position="191"/>
    </location>
</feature>
<dbReference type="PANTHER" id="PTHR42852:SF13">
    <property type="entry name" value="PROTEIN DIPZ"/>
    <property type="match status" value="1"/>
</dbReference>
<accession>A0A371B0D9</accession>
<dbReference type="CDD" id="cd02966">
    <property type="entry name" value="TlpA_like_family"/>
    <property type="match status" value="1"/>
</dbReference>
<feature type="compositionally biased region" description="Low complexity" evidence="1">
    <location>
        <begin position="30"/>
        <end position="43"/>
    </location>
</feature>